<accession>A0A7W6M5U7</accession>
<keyword evidence="2" id="KW-0964">Secreted</keyword>
<evidence type="ECO:0000313" key="4">
    <source>
        <dbReference type="Proteomes" id="UP000565745"/>
    </source>
</evidence>
<comment type="caution">
    <text evidence="3">The sequence shown here is derived from an EMBL/GenBank/DDBJ whole genome shotgun (WGS) entry which is preliminary data.</text>
</comment>
<organism evidence="3 4">
    <name type="scientific">Sulfitobacter noctilucicola</name>
    <dbReference type="NCBI Taxonomy" id="1342301"/>
    <lineage>
        <taxon>Bacteria</taxon>
        <taxon>Pseudomonadati</taxon>
        <taxon>Pseudomonadota</taxon>
        <taxon>Alphaproteobacteria</taxon>
        <taxon>Rhodobacterales</taxon>
        <taxon>Roseobacteraceae</taxon>
        <taxon>Sulfitobacter</taxon>
    </lineage>
</organism>
<protein>
    <submittedName>
        <fullName evidence="3">Ca2+-binding RTX toxin-like protein</fullName>
    </submittedName>
</protein>
<dbReference type="Proteomes" id="UP000565745">
    <property type="component" value="Unassembled WGS sequence"/>
</dbReference>
<name>A0A7W6M5U7_9RHOB</name>
<dbReference type="Pfam" id="PF00353">
    <property type="entry name" value="HemolysinCabind"/>
    <property type="match status" value="4"/>
</dbReference>
<dbReference type="PROSITE" id="PS00330">
    <property type="entry name" value="HEMOLYSIN_CALCIUM"/>
    <property type="match status" value="1"/>
</dbReference>
<dbReference type="GO" id="GO:0005576">
    <property type="term" value="C:extracellular region"/>
    <property type="evidence" value="ECO:0007669"/>
    <property type="project" value="UniProtKB-SubCell"/>
</dbReference>
<reference evidence="3 4" key="1">
    <citation type="submission" date="2020-08" db="EMBL/GenBank/DDBJ databases">
        <title>Genomic Encyclopedia of Type Strains, Phase IV (KMG-IV): sequencing the most valuable type-strain genomes for metagenomic binning, comparative biology and taxonomic classification.</title>
        <authorList>
            <person name="Goeker M."/>
        </authorList>
    </citation>
    <scope>NUCLEOTIDE SEQUENCE [LARGE SCALE GENOMIC DNA]</scope>
    <source>
        <strain evidence="3 4">DSM 101015</strain>
    </source>
</reference>
<dbReference type="InterPro" id="IPR050557">
    <property type="entry name" value="RTX_toxin/Mannuronan_C5-epim"/>
</dbReference>
<proteinExistence type="predicted"/>
<comment type="subcellular location">
    <subcellularLocation>
        <location evidence="1">Secreted</location>
    </subcellularLocation>
</comment>
<dbReference type="RefSeq" id="WP_152540559.1">
    <property type="nucleotide sequence ID" value="NZ_JACIFU010000001.1"/>
</dbReference>
<dbReference type="AlphaFoldDB" id="A0A7W6M5U7"/>
<dbReference type="SUPFAM" id="SSF51120">
    <property type="entry name" value="beta-Roll"/>
    <property type="match status" value="1"/>
</dbReference>
<dbReference type="InterPro" id="IPR018511">
    <property type="entry name" value="Hemolysin-typ_Ca-bd_CS"/>
</dbReference>
<dbReference type="Gene3D" id="2.150.10.10">
    <property type="entry name" value="Serralysin-like metalloprotease, C-terminal"/>
    <property type="match status" value="2"/>
</dbReference>
<sequence length="286" mass="29573">MLELFILPSLLGLGLAMDFLSSDTEEDEEPPVETVLGDDVADFIGSDAKDHVEANLLDNLLIGGAGKDLLGGLDGADTLFGDDGDDRLFGGNDDDLALGGAGNDRIFLGDGDDTTVLDGDAGSDAGDDWIRGGAGADTIVDSLGVNNIFGDIGHDEISTLDAETDGSTPDSIHGGYGNDTLIGDDGDILTGGFGDDSFVVAAASDQPGAPVVLTDFDLREDMLSVVFVDEVPEDTTLRLTFDAETDLIRAYAGEIEVATLSGLTASDIPFITTFVTTLPELMAETA</sequence>
<keyword evidence="4" id="KW-1185">Reference proteome</keyword>
<evidence type="ECO:0000256" key="1">
    <source>
        <dbReference type="ARBA" id="ARBA00004613"/>
    </source>
</evidence>
<dbReference type="InterPro" id="IPR001343">
    <property type="entry name" value="Hemolysn_Ca-bd"/>
</dbReference>
<dbReference type="OrthoDB" id="7779207at2"/>
<dbReference type="GO" id="GO:0005509">
    <property type="term" value="F:calcium ion binding"/>
    <property type="evidence" value="ECO:0007669"/>
    <property type="project" value="InterPro"/>
</dbReference>
<evidence type="ECO:0000256" key="2">
    <source>
        <dbReference type="ARBA" id="ARBA00022525"/>
    </source>
</evidence>
<dbReference type="InterPro" id="IPR011049">
    <property type="entry name" value="Serralysin-like_metalloprot_C"/>
</dbReference>
<gene>
    <name evidence="3" type="ORF">GGR93_000784</name>
</gene>
<dbReference type="PANTHER" id="PTHR38340">
    <property type="entry name" value="S-LAYER PROTEIN"/>
    <property type="match status" value="1"/>
</dbReference>
<dbReference type="PANTHER" id="PTHR38340:SF1">
    <property type="entry name" value="S-LAYER PROTEIN"/>
    <property type="match status" value="1"/>
</dbReference>
<dbReference type="PRINTS" id="PR00313">
    <property type="entry name" value="CABNDNGRPT"/>
</dbReference>
<dbReference type="EMBL" id="JACIFU010000001">
    <property type="protein sequence ID" value="MBB4173023.1"/>
    <property type="molecule type" value="Genomic_DNA"/>
</dbReference>
<evidence type="ECO:0000313" key="3">
    <source>
        <dbReference type="EMBL" id="MBB4173023.1"/>
    </source>
</evidence>